<accession>A0A4R7UYR3</accession>
<name>A0A4R7UYR3_9PSEU</name>
<keyword evidence="3" id="KW-1185">Reference proteome</keyword>
<feature type="domain" description="TIR" evidence="1">
    <location>
        <begin position="20"/>
        <end position="162"/>
    </location>
</feature>
<evidence type="ECO:0000259" key="1">
    <source>
        <dbReference type="PROSITE" id="PS50104"/>
    </source>
</evidence>
<evidence type="ECO:0000313" key="3">
    <source>
        <dbReference type="Proteomes" id="UP000294927"/>
    </source>
</evidence>
<evidence type="ECO:0000313" key="2">
    <source>
        <dbReference type="EMBL" id="TDV41334.1"/>
    </source>
</evidence>
<protein>
    <submittedName>
        <fullName evidence="2">TIR domain-containing protein</fullName>
    </submittedName>
</protein>
<sequence length="177" mass="19617">MQAIGGTGNEWASTIPAEARPCRVFVSYARVDERYRKRLDVHLAPLVRAGLIEVWSDRTIAAGADWERDIQRELATADIVILLVTPNFVASAHCFERELPVAMRRHADDGLRILPVHVKSVDHANLPIGRFQGLPTDLRPISAWRDADDAWLQVATGVRRATEEILSGHVTKPSVAG</sequence>
<dbReference type="GO" id="GO:0007165">
    <property type="term" value="P:signal transduction"/>
    <property type="evidence" value="ECO:0007669"/>
    <property type="project" value="InterPro"/>
</dbReference>
<gene>
    <name evidence="2" type="ORF">CLV71_12024</name>
</gene>
<dbReference type="Pfam" id="PF13676">
    <property type="entry name" value="TIR_2"/>
    <property type="match status" value="1"/>
</dbReference>
<dbReference type="SUPFAM" id="SSF52200">
    <property type="entry name" value="Toll/Interleukin receptor TIR domain"/>
    <property type="match status" value="1"/>
</dbReference>
<dbReference type="InterPro" id="IPR035897">
    <property type="entry name" value="Toll_tir_struct_dom_sf"/>
</dbReference>
<dbReference type="InterPro" id="IPR000157">
    <property type="entry name" value="TIR_dom"/>
</dbReference>
<dbReference type="PROSITE" id="PS50104">
    <property type="entry name" value="TIR"/>
    <property type="match status" value="1"/>
</dbReference>
<dbReference type="Gene3D" id="3.40.50.10140">
    <property type="entry name" value="Toll/interleukin-1 receptor homology (TIR) domain"/>
    <property type="match status" value="1"/>
</dbReference>
<dbReference type="SMART" id="SM00255">
    <property type="entry name" value="TIR"/>
    <property type="match status" value="1"/>
</dbReference>
<dbReference type="AlphaFoldDB" id="A0A4R7UYR3"/>
<organism evidence="2 3">
    <name type="scientific">Actinophytocola oryzae</name>
    <dbReference type="NCBI Taxonomy" id="502181"/>
    <lineage>
        <taxon>Bacteria</taxon>
        <taxon>Bacillati</taxon>
        <taxon>Actinomycetota</taxon>
        <taxon>Actinomycetes</taxon>
        <taxon>Pseudonocardiales</taxon>
        <taxon>Pseudonocardiaceae</taxon>
    </lineage>
</organism>
<dbReference type="EMBL" id="SOCP01000020">
    <property type="protein sequence ID" value="TDV41334.1"/>
    <property type="molecule type" value="Genomic_DNA"/>
</dbReference>
<reference evidence="2 3" key="1">
    <citation type="submission" date="2019-03" db="EMBL/GenBank/DDBJ databases">
        <title>Genomic Encyclopedia of Archaeal and Bacterial Type Strains, Phase II (KMG-II): from individual species to whole genera.</title>
        <authorList>
            <person name="Goeker M."/>
        </authorList>
    </citation>
    <scope>NUCLEOTIDE SEQUENCE [LARGE SCALE GENOMIC DNA]</scope>
    <source>
        <strain evidence="2 3">DSM 45499</strain>
    </source>
</reference>
<dbReference type="OrthoDB" id="4325158at2"/>
<proteinExistence type="predicted"/>
<dbReference type="Proteomes" id="UP000294927">
    <property type="component" value="Unassembled WGS sequence"/>
</dbReference>
<comment type="caution">
    <text evidence="2">The sequence shown here is derived from an EMBL/GenBank/DDBJ whole genome shotgun (WGS) entry which is preliminary data.</text>
</comment>